<evidence type="ECO:0000313" key="2">
    <source>
        <dbReference type="Proteomes" id="UP001327560"/>
    </source>
</evidence>
<reference evidence="1 2" key="1">
    <citation type="submission" date="2023-10" db="EMBL/GenBank/DDBJ databases">
        <title>Chromosome-scale genome assembly provides insights into flower coloration mechanisms of Canna indica.</title>
        <authorList>
            <person name="Li C."/>
        </authorList>
    </citation>
    <scope>NUCLEOTIDE SEQUENCE [LARGE SCALE GENOMIC DNA]</scope>
    <source>
        <tissue evidence="1">Flower</tissue>
    </source>
</reference>
<dbReference type="EMBL" id="CP136898">
    <property type="protein sequence ID" value="WOL18457.1"/>
    <property type="molecule type" value="Genomic_DNA"/>
</dbReference>
<dbReference type="AlphaFoldDB" id="A0AAQ3L3I2"/>
<accession>A0AAQ3L3I2</accession>
<name>A0AAQ3L3I2_9LILI</name>
<organism evidence="1 2">
    <name type="scientific">Canna indica</name>
    <name type="common">Indian-shot</name>
    <dbReference type="NCBI Taxonomy" id="4628"/>
    <lineage>
        <taxon>Eukaryota</taxon>
        <taxon>Viridiplantae</taxon>
        <taxon>Streptophyta</taxon>
        <taxon>Embryophyta</taxon>
        <taxon>Tracheophyta</taxon>
        <taxon>Spermatophyta</taxon>
        <taxon>Magnoliopsida</taxon>
        <taxon>Liliopsida</taxon>
        <taxon>Zingiberales</taxon>
        <taxon>Cannaceae</taxon>
        <taxon>Canna</taxon>
    </lineage>
</organism>
<keyword evidence="2" id="KW-1185">Reference proteome</keyword>
<sequence>MDQATADLYRDGLLSRHGLYGSHDKRQSGHVDLRPGHAIWGSGGPLRFLKQWPCTVDVGIWSRLTAFDRTVKDCKSQRLEFVGFGVLLMHAKNDTKPSPFYRRLPIRNPSLLPTPI</sequence>
<protein>
    <submittedName>
        <fullName evidence="1">Uncharacterized protein</fullName>
    </submittedName>
</protein>
<proteinExistence type="predicted"/>
<dbReference type="Proteomes" id="UP001327560">
    <property type="component" value="Chromosome 9"/>
</dbReference>
<gene>
    <name evidence="1" type="ORF">Cni_G27253</name>
</gene>
<evidence type="ECO:0000313" key="1">
    <source>
        <dbReference type="EMBL" id="WOL18457.1"/>
    </source>
</evidence>